<proteinExistence type="predicted"/>
<dbReference type="AlphaFoldDB" id="A0AAD6ZD50"/>
<name>A0AAD6ZD50_9AGAR</name>
<keyword evidence="3" id="KW-1185">Reference proteome</keyword>
<reference evidence="2" key="1">
    <citation type="submission" date="2023-03" db="EMBL/GenBank/DDBJ databases">
        <title>Massive genome expansion in bonnet fungi (Mycena s.s.) driven by repeated elements and novel gene families across ecological guilds.</title>
        <authorList>
            <consortium name="Lawrence Berkeley National Laboratory"/>
            <person name="Harder C.B."/>
            <person name="Miyauchi S."/>
            <person name="Viragh M."/>
            <person name="Kuo A."/>
            <person name="Thoen E."/>
            <person name="Andreopoulos B."/>
            <person name="Lu D."/>
            <person name="Skrede I."/>
            <person name="Drula E."/>
            <person name="Henrissat B."/>
            <person name="Morin E."/>
            <person name="Kohler A."/>
            <person name="Barry K."/>
            <person name="LaButti K."/>
            <person name="Morin E."/>
            <person name="Salamov A."/>
            <person name="Lipzen A."/>
            <person name="Mereny Z."/>
            <person name="Hegedus B."/>
            <person name="Baldrian P."/>
            <person name="Stursova M."/>
            <person name="Weitz H."/>
            <person name="Taylor A."/>
            <person name="Grigoriev I.V."/>
            <person name="Nagy L.G."/>
            <person name="Martin F."/>
            <person name="Kauserud H."/>
        </authorList>
    </citation>
    <scope>NUCLEOTIDE SEQUENCE</scope>
    <source>
        <strain evidence="2">CBHHK002</strain>
    </source>
</reference>
<organism evidence="2 3">
    <name type="scientific">Mycena albidolilacea</name>
    <dbReference type="NCBI Taxonomy" id="1033008"/>
    <lineage>
        <taxon>Eukaryota</taxon>
        <taxon>Fungi</taxon>
        <taxon>Dikarya</taxon>
        <taxon>Basidiomycota</taxon>
        <taxon>Agaricomycotina</taxon>
        <taxon>Agaricomycetes</taxon>
        <taxon>Agaricomycetidae</taxon>
        <taxon>Agaricales</taxon>
        <taxon>Marasmiineae</taxon>
        <taxon>Mycenaceae</taxon>
        <taxon>Mycena</taxon>
    </lineage>
</organism>
<evidence type="ECO:0000256" key="1">
    <source>
        <dbReference type="SAM" id="MobiDB-lite"/>
    </source>
</evidence>
<accession>A0AAD6ZD50</accession>
<dbReference type="Proteomes" id="UP001218218">
    <property type="component" value="Unassembled WGS sequence"/>
</dbReference>
<feature type="region of interest" description="Disordered" evidence="1">
    <location>
        <begin position="1"/>
        <end position="75"/>
    </location>
</feature>
<feature type="compositionally biased region" description="Low complexity" evidence="1">
    <location>
        <begin position="40"/>
        <end position="51"/>
    </location>
</feature>
<dbReference type="EMBL" id="JARIHO010000060">
    <property type="protein sequence ID" value="KAJ7315673.1"/>
    <property type="molecule type" value="Genomic_DNA"/>
</dbReference>
<feature type="region of interest" description="Disordered" evidence="1">
    <location>
        <begin position="277"/>
        <end position="297"/>
    </location>
</feature>
<evidence type="ECO:0000313" key="3">
    <source>
        <dbReference type="Proteomes" id="UP001218218"/>
    </source>
</evidence>
<evidence type="ECO:0000313" key="2">
    <source>
        <dbReference type="EMBL" id="KAJ7315673.1"/>
    </source>
</evidence>
<protein>
    <submittedName>
        <fullName evidence="2">Uncharacterized protein</fullName>
    </submittedName>
</protein>
<feature type="compositionally biased region" description="Polar residues" evidence="1">
    <location>
        <begin position="59"/>
        <end position="75"/>
    </location>
</feature>
<sequence>MVSTRKGTYETPPPTPRRRKSLHQEVVNADAIPRGDLDSDSYWSGSESSDNSAKEHTAVASSKDSASVLSGDSTKGWSIGSPEALNIISAGGRIEPELSHSVVLSDLRHNAIPRTSLPSMAIGSSSQDETGASSGLRDALDFVTVSSVKSEPDIISLPSMAIGPTSSQEETGLLVSCVQALSASVPVAASFVIPAPDNSSVVTAGNDRHAIVAGTSSVSLPSIESSSDTIQHVPGIGASQFVLPKIFARHIPDSVNNFLDTSPRFFPLWFRQSIETGKDATDTPQDISVADSDSDTSSGAMVLYAPIESSVARS</sequence>
<comment type="caution">
    <text evidence="2">The sequence shown here is derived from an EMBL/GenBank/DDBJ whole genome shotgun (WGS) entry which is preliminary data.</text>
</comment>
<gene>
    <name evidence="2" type="ORF">DFH08DRAFT_1039343</name>
</gene>